<comment type="caution">
    <text evidence="2">The sequence shown here is derived from an EMBL/GenBank/DDBJ whole genome shotgun (WGS) entry which is preliminary data.</text>
</comment>
<proteinExistence type="predicted"/>
<name>A0ABP9P8S2_9PSEU</name>
<reference evidence="3" key="1">
    <citation type="journal article" date="2019" name="Int. J. Syst. Evol. Microbiol.">
        <title>The Global Catalogue of Microorganisms (GCM) 10K type strain sequencing project: providing services to taxonomists for standard genome sequencing and annotation.</title>
        <authorList>
            <consortium name="The Broad Institute Genomics Platform"/>
            <consortium name="The Broad Institute Genome Sequencing Center for Infectious Disease"/>
            <person name="Wu L."/>
            <person name="Ma J."/>
        </authorList>
    </citation>
    <scope>NUCLEOTIDE SEQUENCE [LARGE SCALE GENOMIC DNA]</scope>
    <source>
        <strain evidence="3">JCM 18302</strain>
    </source>
</reference>
<organism evidence="2 3">
    <name type="scientific">Pseudonocardia adelaidensis</name>
    <dbReference type="NCBI Taxonomy" id="648754"/>
    <lineage>
        <taxon>Bacteria</taxon>
        <taxon>Bacillati</taxon>
        <taxon>Actinomycetota</taxon>
        <taxon>Actinomycetes</taxon>
        <taxon>Pseudonocardiales</taxon>
        <taxon>Pseudonocardiaceae</taxon>
        <taxon>Pseudonocardia</taxon>
    </lineage>
</organism>
<evidence type="ECO:0000256" key="1">
    <source>
        <dbReference type="SAM" id="MobiDB-lite"/>
    </source>
</evidence>
<dbReference type="Proteomes" id="UP001500804">
    <property type="component" value="Unassembled WGS sequence"/>
</dbReference>
<feature type="compositionally biased region" description="Acidic residues" evidence="1">
    <location>
        <begin position="46"/>
        <end position="57"/>
    </location>
</feature>
<accession>A0ABP9P8S2</accession>
<sequence length="70" mass="8084">MRVVHDALDEHTATVTADQLAEVEELTTEQDYAAALDDEQLWDLEPDGTLTEADEDERSPRAWRGDRQRW</sequence>
<dbReference type="EMBL" id="BAABJO010000047">
    <property type="protein sequence ID" value="GAA5140383.1"/>
    <property type="molecule type" value="Genomic_DNA"/>
</dbReference>
<feature type="compositionally biased region" description="Basic and acidic residues" evidence="1">
    <location>
        <begin position="58"/>
        <end position="70"/>
    </location>
</feature>
<evidence type="ECO:0000313" key="2">
    <source>
        <dbReference type="EMBL" id="GAA5140383.1"/>
    </source>
</evidence>
<keyword evidence="3" id="KW-1185">Reference proteome</keyword>
<gene>
    <name evidence="2" type="ORF">GCM10023320_78000</name>
</gene>
<feature type="region of interest" description="Disordered" evidence="1">
    <location>
        <begin position="46"/>
        <end position="70"/>
    </location>
</feature>
<evidence type="ECO:0000313" key="3">
    <source>
        <dbReference type="Proteomes" id="UP001500804"/>
    </source>
</evidence>
<protein>
    <submittedName>
        <fullName evidence="2">Uncharacterized protein</fullName>
    </submittedName>
</protein>